<proteinExistence type="predicted"/>
<evidence type="ECO:0000313" key="3">
    <source>
        <dbReference type="Proteomes" id="UP001281614"/>
    </source>
</evidence>
<keyword evidence="3" id="KW-1185">Reference proteome</keyword>
<dbReference type="Proteomes" id="UP001281614">
    <property type="component" value="Unassembled WGS sequence"/>
</dbReference>
<sequence length="114" mass="12570">MSSFHAFAHHLPTTQNILTTFKMTVAVINRPTTARRCGAGRPSPLVSPRGWLSYQSGEFSDMGFRQNEDINGPFETTIETDRQGPTGASCAGQEECGEVYTDLRSEQSLERSGR</sequence>
<organism evidence="2 3">
    <name type="scientific">Colletotrichum kahawae</name>
    <name type="common">Coffee berry disease fungus</name>
    <dbReference type="NCBI Taxonomy" id="34407"/>
    <lineage>
        <taxon>Eukaryota</taxon>
        <taxon>Fungi</taxon>
        <taxon>Dikarya</taxon>
        <taxon>Ascomycota</taxon>
        <taxon>Pezizomycotina</taxon>
        <taxon>Sordariomycetes</taxon>
        <taxon>Hypocreomycetidae</taxon>
        <taxon>Glomerellales</taxon>
        <taxon>Glomerellaceae</taxon>
        <taxon>Colletotrichum</taxon>
        <taxon>Colletotrichum gloeosporioides species complex</taxon>
    </lineage>
</organism>
<feature type="compositionally biased region" description="Basic and acidic residues" evidence="1">
    <location>
        <begin position="101"/>
        <end position="114"/>
    </location>
</feature>
<name>A0AAD9XYS9_COLKA</name>
<dbReference type="EMBL" id="VYYT01000743">
    <property type="protein sequence ID" value="KAK2729910.1"/>
    <property type="molecule type" value="Genomic_DNA"/>
</dbReference>
<accession>A0AAD9XYS9</accession>
<gene>
    <name evidence="2" type="ORF">CKAH01_09948</name>
</gene>
<feature type="region of interest" description="Disordered" evidence="1">
    <location>
        <begin position="79"/>
        <end position="114"/>
    </location>
</feature>
<evidence type="ECO:0000313" key="2">
    <source>
        <dbReference type="EMBL" id="KAK2729910.1"/>
    </source>
</evidence>
<reference evidence="2" key="1">
    <citation type="submission" date="2023-02" db="EMBL/GenBank/DDBJ databases">
        <title>Colletotrichum kahawae CIFC_Que2 genome sequencing and assembly.</title>
        <authorList>
            <person name="Baroncelli R."/>
        </authorList>
    </citation>
    <scope>NUCLEOTIDE SEQUENCE</scope>
    <source>
        <strain evidence="2">CIFC_Que2</strain>
    </source>
</reference>
<dbReference type="AlphaFoldDB" id="A0AAD9XYS9"/>
<protein>
    <submittedName>
        <fullName evidence="2">Uncharacterized protein</fullName>
    </submittedName>
</protein>
<comment type="caution">
    <text evidence="2">The sequence shown here is derived from an EMBL/GenBank/DDBJ whole genome shotgun (WGS) entry which is preliminary data.</text>
</comment>
<evidence type="ECO:0000256" key="1">
    <source>
        <dbReference type="SAM" id="MobiDB-lite"/>
    </source>
</evidence>